<dbReference type="Proteomes" id="UP000734854">
    <property type="component" value="Unassembled WGS sequence"/>
</dbReference>
<protein>
    <submittedName>
        <fullName evidence="1">Uncharacterized protein</fullName>
    </submittedName>
</protein>
<evidence type="ECO:0000313" key="1">
    <source>
        <dbReference type="EMBL" id="KAG6529631.1"/>
    </source>
</evidence>
<evidence type="ECO:0000313" key="2">
    <source>
        <dbReference type="Proteomes" id="UP000734854"/>
    </source>
</evidence>
<proteinExistence type="predicted"/>
<accession>A0A8J5HMX9</accession>
<organism evidence="1 2">
    <name type="scientific">Zingiber officinale</name>
    <name type="common">Ginger</name>
    <name type="synonym">Amomum zingiber</name>
    <dbReference type="NCBI Taxonomy" id="94328"/>
    <lineage>
        <taxon>Eukaryota</taxon>
        <taxon>Viridiplantae</taxon>
        <taxon>Streptophyta</taxon>
        <taxon>Embryophyta</taxon>
        <taxon>Tracheophyta</taxon>
        <taxon>Spermatophyta</taxon>
        <taxon>Magnoliopsida</taxon>
        <taxon>Liliopsida</taxon>
        <taxon>Zingiberales</taxon>
        <taxon>Zingiberaceae</taxon>
        <taxon>Zingiber</taxon>
    </lineage>
</organism>
<dbReference type="AlphaFoldDB" id="A0A8J5HMX9"/>
<sequence>MVLITDSANIKSASGGQIVANSKAHMAKVVLKEHLVLTLFRDEVGKRCTIVYLG</sequence>
<keyword evidence="2" id="KW-1185">Reference proteome</keyword>
<name>A0A8J5HMX9_ZINOF</name>
<reference evidence="1 2" key="1">
    <citation type="submission" date="2020-08" db="EMBL/GenBank/DDBJ databases">
        <title>Plant Genome Project.</title>
        <authorList>
            <person name="Zhang R.-G."/>
        </authorList>
    </citation>
    <scope>NUCLEOTIDE SEQUENCE [LARGE SCALE GENOMIC DNA]</scope>
    <source>
        <tissue evidence="1">Rhizome</tissue>
    </source>
</reference>
<gene>
    <name evidence="1" type="ORF">ZIOFF_011843</name>
</gene>
<dbReference type="EMBL" id="JACMSC010000003">
    <property type="protein sequence ID" value="KAG6529631.1"/>
    <property type="molecule type" value="Genomic_DNA"/>
</dbReference>
<comment type="caution">
    <text evidence="1">The sequence shown here is derived from an EMBL/GenBank/DDBJ whole genome shotgun (WGS) entry which is preliminary data.</text>
</comment>